<dbReference type="EMBL" id="CP017715">
    <property type="protein sequence ID" value="AOY86995.1"/>
    <property type="molecule type" value="Genomic_DNA"/>
</dbReference>
<organism evidence="2 3">
    <name type="scientific">Marinobacter salinus</name>
    <dbReference type="NCBI Taxonomy" id="1874317"/>
    <lineage>
        <taxon>Bacteria</taxon>
        <taxon>Pseudomonadati</taxon>
        <taxon>Pseudomonadota</taxon>
        <taxon>Gammaproteobacteria</taxon>
        <taxon>Pseudomonadales</taxon>
        <taxon>Marinobacteraceae</taxon>
        <taxon>Marinobacter</taxon>
    </lineage>
</organism>
<evidence type="ECO:0000313" key="3">
    <source>
        <dbReference type="Proteomes" id="UP000177445"/>
    </source>
</evidence>
<gene>
    <name evidence="2" type="ORF">BKP64_01710</name>
</gene>
<dbReference type="RefSeq" id="WP_070965157.1">
    <property type="nucleotide sequence ID" value="NZ_CP017715.1"/>
</dbReference>
<evidence type="ECO:0000313" key="2">
    <source>
        <dbReference type="EMBL" id="AOY86995.1"/>
    </source>
</evidence>
<feature type="domain" description="Amidase" evidence="1">
    <location>
        <begin position="294"/>
        <end position="405"/>
    </location>
</feature>
<dbReference type="STRING" id="1874317.BKP64_01710"/>
<keyword evidence="3" id="KW-1185">Reference proteome</keyword>
<dbReference type="Gene3D" id="3.90.1300.10">
    <property type="entry name" value="Amidase signature (AS) domain"/>
    <property type="match status" value="1"/>
</dbReference>
<dbReference type="KEGG" id="msq:BKP64_01710"/>
<reference evidence="2 3" key="1">
    <citation type="submission" date="2016-10" db="EMBL/GenBank/DDBJ databases">
        <title>Marinobacter salinus sp. nov., a moderately halophilic bacterium isolated from a tidal flat environment.</title>
        <authorList>
            <person name="Park S.-J."/>
        </authorList>
    </citation>
    <scope>NUCLEOTIDE SEQUENCE [LARGE SCALE GENOMIC DNA]</scope>
    <source>
        <strain evidence="2 3">Hb8</strain>
    </source>
</reference>
<dbReference type="AlphaFoldDB" id="A0A1D9GHL6"/>
<accession>A0A1D9GHL6</accession>
<proteinExistence type="predicted"/>
<dbReference type="PANTHER" id="PTHR11895">
    <property type="entry name" value="TRANSAMIDASE"/>
    <property type="match status" value="1"/>
</dbReference>
<dbReference type="InterPro" id="IPR023631">
    <property type="entry name" value="Amidase_dom"/>
</dbReference>
<dbReference type="InterPro" id="IPR036928">
    <property type="entry name" value="AS_sf"/>
</dbReference>
<dbReference type="Pfam" id="PF01425">
    <property type="entry name" value="Amidase"/>
    <property type="match status" value="2"/>
</dbReference>
<dbReference type="SUPFAM" id="SSF75304">
    <property type="entry name" value="Amidase signature (AS) enzymes"/>
    <property type="match status" value="1"/>
</dbReference>
<dbReference type="OrthoDB" id="8872210at2"/>
<sequence length="425" mass="45880">MTILNKFYRPLTAASTQIELRKQTQKVVRQIEGSELDAFSWIQQTPPALQGDDMADQLLERPLVGLPIAVKEVIDVAGAPISYGCDAFAGRVAVSNAEVVTKLEVLGAQVIGITRSTEMAIARETTTRNPWSPHHSPGASSSGSAAAVGAGLVPFALGTQTIGSVIRPAAYCGVIGFKPSIGTGSLSGILSLSPTLDHVGFFSDSLERMTEIMSLMFPSMPPSLGVSPRFVFIEPWFECAGLEPLFAKQRCLEAACAKSGLDWVEKSLDLDLITHDAMVVNTILCFEMFKNWGYPLLNHPDVSDELKSFLRLGEEITPAEYEACLKSRLEMIELIEGQLDEGDIIVFPSVLGLPPKLGQGTGSRDPQRLWTLLGMPALNLPVGWDKGFPLNLQLIARRGEDRQLLAAARVVSCLVGQTTPAAFTT</sequence>
<dbReference type="PANTHER" id="PTHR11895:SF151">
    <property type="entry name" value="GLUTAMYL-TRNA(GLN) AMIDOTRANSFERASE SUBUNIT A"/>
    <property type="match status" value="1"/>
</dbReference>
<evidence type="ECO:0000259" key="1">
    <source>
        <dbReference type="Pfam" id="PF01425"/>
    </source>
</evidence>
<name>A0A1D9GHL6_9GAMM</name>
<dbReference type="Proteomes" id="UP000177445">
    <property type="component" value="Chromosome"/>
</dbReference>
<feature type="domain" description="Amidase" evidence="1">
    <location>
        <begin position="57"/>
        <end position="221"/>
    </location>
</feature>
<dbReference type="InterPro" id="IPR000120">
    <property type="entry name" value="Amidase"/>
</dbReference>
<protein>
    <recommendedName>
        <fullName evidence="1">Amidase domain-containing protein</fullName>
    </recommendedName>
</protein>
<dbReference type="GO" id="GO:0003824">
    <property type="term" value="F:catalytic activity"/>
    <property type="evidence" value="ECO:0007669"/>
    <property type="project" value="InterPro"/>
</dbReference>